<dbReference type="Proteomes" id="UP000311382">
    <property type="component" value="Unassembled WGS sequence"/>
</dbReference>
<gene>
    <name evidence="2" type="ORF">DMC30DRAFT_245657</name>
</gene>
<organism evidence="2 3">
    <name type="scientific">Rhodotorula diobovata</name>
    <dbReference type="NCBI Taxonomy" id="5288"/>
    <lineage>
        <taxon>Eukaryota</taxon>
        <taxon>Fungi</taxon>
        <taxon>Dikarya</taxon>
        <taxon>Basidiomycota</taxon>
        <taxon>Pucciniomycotina</taxon>
        <taxon>Microbotryomycetes</taxon>
        <taxon>Sporidiobolales</taxon>
        <taxon>Sporidiobolaceae</taxon>
        <taxon>Rhodotorula</taxon>
    </lineage>
</organism>
<dbReference type="STRING" id="5288.A0A5C5FXW2"/>
<evidence type="ECO:0000313" key="2">
    <source>
        <dbReference type="EMBL" id="TNY20561.1"/>
    </source>
</evidence>
<feature type="region of interest" description="Disordered" evidence="1">
    <location>
        <begin position="1"/>
        <end position="29"/>
    </location>
</feature>
<name>A0A5C5FXW2_9BASI</name>
<evidence type="ECO:0000256" key="1">
    <source>
        <dbReference type="SAM" id="MobiDB-lite"/>
    </source>
</evidence>
<dbReference type="AlphaFoldDB" id="A0A5C5FXW2"/>
<dbReference type="EMBL" id="SOZI01000063">
    <property type="protein sequence ID" value="TNY20561.1"/>
    <property type="molecule type" value="Genomic_DNA"/>
</dbReference>
<feature type="compositionally biased region" description="Basic residues" evidence="1">
    <location>
        <begin position="1"/>
        <end position="12"/>
    </location>
</feature>
<evidence type="ECO:0000313" key="3">
    <source>
        <dbReference type="Proteomes" id="UP000311382"/>
    </source>
</evidence>
<dbReference type="OrthoDB" id="2534116at2759"/>
<sequence length="489" mass="53656">MPPKPKGLKASKRAAPVDPATLANDTSASSSVALNKDQTAPLDEDALTLADLFELRTSVLEILYPFPTSLTLDDADPDRLDEARSFLRGILHGCDVLEPFVKTFEEEKAADPEREKRCAELGDDKLKALGVADRFAEMEVLYLQAFALHYLAELFEPPEQVLASAARSTASGAKRRKVDVREPQTRVEWCAAAYARVKRLTDAMRHHGEACRDNHEFDARVALGHAQYWHTVARYLDELVGPREGEPDEEVLDELRAQQGAPSMWSSARDLPGYQLGIEGHYYDADDSFFAFARAVPARIAVLERGEGGTLDELRQAVEGLEAYKRGLASDDDRGGDSALRNFVIDVLVADAKAAAFLLLEDAVEAKFRPDAEDAPEEEDEEDEEDEAEVTPLPLDAEEVIGAKKASEEAIAALRATLDSFAQLEKETAHPSAKAAQYRKLEEVLLVSSALINPDEKDKQAAVEAEIEQVRKDGSGAREGREAGEAEAK</sequence>
<comment type="caution">
    <text evidence="2">The sequence shown here is derived from an EMBL/GenBank/DDBJ whole genome shotgun (WGS) entry which is preliminary data.</text>
</comment>
<keyword evidence="3" id="KW-1185">Reference proteome</keyword>
<reference evidence="2 3" key="1">
    <citation type="submission" date="2019-03" db="EMBL/GenBank/DDBJ databases">
        <title>Rhodosporidium diobovatum UCD-FST 08-225 genome sequencing, assembly, and annotation.</title>
        <authorList>
            <person name="Fakankun I.U."/>
            <person name="Fristensky B."/>
            <person name="Levin D.B."/>
        </authorList>
    </citation>
    <scope>NUCLEOTIDE SEQUENCE [LARGE SCALE GENOMIC DNA]</scope>
    <source>
        <strain evidence="2 3">UCD-FST 08-225</strain>
    </source>
</reference>
<feature type="region of interest" description="Disordered" evidence="1">
    <location>
        <begin position="469"/>
        <end position="489"/>
    </location>
</feature>
<proteinExistence type="predicted"/>
<accession>A0A5C5FXW2</accession>
<feature type="region of interest" description="Disordered" evidence="1">
    <location>
        <begin position="370"/>
        <end position="396"/>
    </location>
</feature>
<feature type="compositionally biased region" description="Acidic residues" evidence="1">
    <location>
        <begin position="373"/>
        <end position="389"/>
    </location>
</feature>
<protein>
    <submittedName>
        <fullName evidence="2">Proteophosphoglycan ppg4</fullName>
    </submittedName>
</protein>